<organism evidence="2 3">
    <name type="scientific">Sphingopyxis soli</name>
    <dbReference type="NCBI Taxonomy" id="592051"/>
    <lineage>
        <taxon>Bacteria</taxon>
        <taxon>Pseudomonadati</taxon>
        <taxon>Pseudomonadota</taxon>
        <taxon>Alphaproteobacteria</taxon>
        <taxon>Sphingomonadales</taxon>
        <taxon>Sphingomonadaceae</taxon>
        <taxon>Sphingopyxis</taxon>
    </lineage>
</organism>
<feature type="transmembrane region" description="Helical" evidence="1">
    <location>
        <begin position="23"/>
        <end position="42"/>
    </location>
</feature>
<dbReference type="Proteomes" id="UP001500738">
    <property type="component" value="Unassembled WGS sequence"/>
</dbReference>
<reference evidence="2 3" key="1">
    <citation type="journal article" date="2019" name="Int. J. Syst. Evol. Microbiol.">
        <title>The Global Catalogue of Microorganisms (GCM) 10K type strain sequencing project: providing services to taxonomists for standard genome sequencing and annotation.</title>
        <authorList>
            <consortium name="The Broad Institute Genomics Platform"/>
            <consortium name="The Broad Institute Genome Sequencing Center for Infectious Disease"/>
            <person name="Wu L."/>
            <person name="Ma J."/>
        </authorList>
    </citation>
    <scope>NUCLEOTIDE SEQUENCE [LARGE SCALE GENOMIC DNA]</scope>
    <source>
        <strain evidence="2 3">JCM 15910</strain>
    </source>
</reference>
<accession>A0ABN1MCT9</accession>
<dbReference type="EMBL" id="BAAAFE010000013">
    <property type="protein sequence ID" value="GAA0867312.1"/>
    <property type="molecule type" value="Genomic_DNA"/>
</dbReference>
<sequence>MWSFEAEAFSTIFFVSYMAAPPTAGFLAAAVPAAMVMLAAAIESAMREMDIGRSFANRPWGKGTNPVYVPLAVAATCPFGRGMHQRADCARIGQAE</sequence>
<keyword evidence="1" id="KW-1133">Transmembrane helix</keyword>
<keyword evidence="1" id="KW-0472">Membrane</keyword>
<name>A0ABN1MCT9_9SPHN</name>
<keyword evidence="3" id="KW-1185">Reference proteome</keyword>
<evidence type="ECO:0000256" key="1">
    <source>
        <dbReference type="SAM" id="Phobius"/>
    </source>
</evidence>
<evidence type="ECO:0000313" key="3">
    <source>
        <dbReference type="Proteomes" id="UP001500738"/>
    </source>
</evidence>
<comment type="caution">
    <text evidence="2">The sequence shown here is derived from an EMBL/GenBank/DDBJ whole genome shotgun (WGS) entry which is preliminary data.</text>
</comment>
<protein>
    <submittedName>
        <fullName evidence="2">Uncharacterized protein</fullName>
    </submittedName>
</protein>
<proteinExistence type="predicted"/>
<evidence type="ECO:0000313" key="2">
    <source>
        <dbReference type="EMBL" id="GAA0867312.1"/>
    </source>
</evidence>
<keyword evidence="1" id="KW-0812">Transmembrane</keyword>
<gene>
    <name evidence="2" type="ORF">GCM10009115_34720</name>
</gene>